<accession>A0ABY6XSB8</accession>
<evidence type="ECO:0000313" key="2">
    <source>
        <dbReference type="EMBL" id="VWC73254.1"/>
    </source>
</evidence>
<gene>
    <name evidence="2" type="ORF">BLA17378_03399</name>
</gene>
<evidence type="ECO:0000259" key="1">
    <source>
        <dbReference type="Pfam" id="PF13817"/>
    </source>
</evidence>
<sequence>MNGATSSANLYSLIETCRANRIDPDRYLTWLFQRPPQAKTVDDYDALLSRKTPADIHGRFMKH</sequence>
<dbReference type="EMBL" id="CABVQG010000011">
    <property type="protein sequence ID" value="VWC73254.1"/>
    <property type="molecule type" value="Genomic_DNA"/>
</dbReference>
<organism evidence="2 3">
    <name type="scientific">Burkholderia aenigmatica</name>
    <dbReference type="NCBI Taxonomy" id="2015348"/>
    <lineage>
        <taxon>Bacteria</taxon>
        <taxon>Pseudomonadati</taxon>
        <taxon>Pseudomonadota</taxon>
        <taxon>Betaproteobacteria</taxon>
        <taxon>Burkholderiales</taxon>
        <taxon>Burkholderiaceae</taxon>
        <taxon>Burkholderia</taxon>
        <taxon>Burkholderia cepacia complex</taxon>
    </lineage>
</organism>
<proteinExistence type="predicted"/>
<evidence type="ECO:0000313" key="3">
    <source>
        <dbReference type="Proteomes" id="UP000494120"/>
    </source>
</evidence>
<dbReference type="Pfam" id="PF13817">
    <property type="entry name" value="DDE_Tnp_IS66_C"/>
    <property type="match status" value="1"/>
</dbReference>
<keyword evidence="3" id="KW-1185">Reference proteome</keyword>
<feature type="domain" description="Transposase IS66 C-terminal" evidence="1">
    <location>
        <begin position="12"/>
        <end position="48"/>
    </location>
</feature>
<name>A0ABY6XSB8_9BURK</name>
<dbReference type="InterPro" id="IPR039552">
    <property type="entry name" value="IS66_C"/>
</dbReference>
<comment type="caution">
    <text evidence="2">The sequence shown here is derived from an EMBL/GenBank/DDBJ whole genome shotgun (WGS) entry which is preliminary data.</text>
</comment>
<protein>
    <submittedName>
        <fullName evidence="2">Transposase IS66</fullName>
    </submittedName>
</protein>
<dbReference type="Proteomes" id="UP000494120">
    <property type="component" value="Unassembled WGS sequence"/>
</dbReference>
<reference evidence="2 3" key="1">
    <citation type="submission" date="2019-09" db="EMBL/GenBank/DDBJ databases">
        <authorList>
            <person name="Depoorter E."/>
        </authorList>
    </citation>
    <scope>NUCLEOTIDE SEQUENCE [LARGE SCALE GENOMIC DNA]</scope>
    <source>
        <strain evidence="2 3">R-17378</strain>
    </source>
</reference>